<comment type="caution">
    <text evidence="2">The sequence shown here is derived from an EMBL/GenBank/DDBJ whole genome shotgun (WGS) entry which is preliminary data.</text>
</comment>
<evidence type="ECO:0008006" key="4">
    <source>
        <dbReference type="Google" id="ProtNLM"/>
    </source>
</evidence>
<dbReference type="EMBL" id="VULO01000001">
    <property type="protein sequence ID" value="MSS83295.1"/>
    <property type="molecule type" value="Genomic_DNA"/>
</dbReference>
<dbReference type="Proteomes" id="UP000470875">
    <property type="component" value="Unassembled WGS sequence"/>
</dbReference>
<reference evidence="2 3" key="1">
    <citation type="submission" date="2019-08" db="EMBL/GenBank/DDBJ databases">
        <title>In-depth cultivation of the pig gut microbiome towards novel bacterial diversity and tailored functional studies.</title>
        <authorList>
            <person name="Wylensek D."/>
            <person name="Hitch T.C.A."/>
            <person name="Clavel T."/>
        </authorList>
    </citation>
    <scope>NUCLEOTIDE SEQUENCE [LARGE SCALE GENOMIC DNA]</scope>
    <source>
        <strain evidence="2 3">WB03_NA08</strain>
    </source>
</reference>
<gene>
    <name evidence="2" type="ORF">FYJ24_00640</name>
</gene>
<dbReference type="AlphaFoldDB" id="A0A6N7W1X5"/>
<keyword evidence="3" id="KW-1185">Reference proteome</keyword>
<proteinExistence type="predicted"/>
<evidence type="ECO:0000313" key="3">
    <source>
        <dbReference type="Proteomes" id="UP000470875"/>
    </source>
</evidence>
<organism evidence="2 3">
    <name type="scientific">Scrofimicrobium canadense</name>
    <dbReference type="NCBI Taxonomy" id="2652290"/>
    <lineage>
        <taxon>Bacteria</taxon>
        <taxon>Bacillati</taxon>
        <taxon>Actinomycetota</taxon>
        <taxon>Actinomycetes</taxon>
        <taxon>Actinomycetales</taxon>
        <taxon>Actinomycetaceae</taxon>
        <taxon>Scrofimicrobium</taxon>
    </lineage>
</organism>
<evidence type="ECO:0000313" key="2">
    <source>
        <dbReference type="EMBL" id="MSS83295.1"/>
    </source>
</evidence>
<protein>
    <recommendedName>
        <fullName evidence="4">Type II secretion system protein GspF domain-containing protein</fullName>
    </recommendedName>
</protein>
<feature type="transmembrane region" description="Helical" evidence="1">
    <location>
        <begin position="169"/>
        <end position="191"/>
    </location>
</feature>
<name>A0A6N7W1X5_9ACTO</name>
<feature type="transmembrane region" description="Helical" evidence="1">
    <location>
        <begin position="197"/>
        <end position="220"/>
    </location>
</feature>
<keyword evidence="1" id="KW-0812">Transmembrane</keyword>
<dbReference type="RefSeq" id="WP_154542616.1">
    <property type="nucleotide sequence ID" value="NZ_VULO01000001.1"/>
</dbReference>
<feature type="transmembrane region" description="Helical" evidence="1">
    <location>
        <begin position="6"/>
        <end position="23"/>
    </location>
</feature>
<accession>A0A6N7W1X5</accession>
<sequence length="367" mass="39454">MNAQAALHILVVVVLSLTLLAMAERLHSYRAAKVRMGVPQTRFRRRKRAVGDSDELAMMAMEVVTRLRAGSTVPQAWGKTWSRHRDGETVSLDVSGVPEIQCECPRQRSKKRMWQRAWDAIAAACKFSFLSGAPLADVLEVIAEGISQDVKAREAQNRAFTGPMLSARVLAALPVIAVIGGEALGAGSLQWFVMHPLGRLCCVCGVVMLASGVAVGWHLVGKARRAAQERLEGTLLCDLAGAGLKTGASLPLVLSHMAAAAEMATLEVTAKQLLMGSPWDFAWEADERTRLLQGSLQPAWEDGVSPVPLLTLASQQARDRSVARVEEEAAALSVKLVIPLGALLLPSFVLLGIAPIVFSLFKGQVML</sequence>
<evidence type="ECO:0000256" key="1">
    <source>
        <dbReference type="SAM" id="Phobius"/>
    </source>
</evidence>
<keyword evidence="1" id="KW-1133">Transmembrane helix</keyword>
<feature type="transmembrane region" description="Helical" evidence="1">
    <location>
        <begin position="336"/>
        <end position="361"/>
    </location>
</feature>
<keyword evidence="1" id="KW-0472">Membrane</keyword>